<sequence length="449" mass="48404">MAIISTPVTELFGISHPVILAGMSGAAGSELAAAVSNAGTPILIIDRGLGVIGGYSYTPRILRQQIRALKEGLADKSLPFGVDLLIPQVGGNARKTNYDYTKGKLGELLEVIIEEKASLFVCAIGIPPKHAVDRLHQAGIPIMNMVGHPKHVPKALEAGVDLICAQAGEGGGHTGDIPASILIPACVDAVKGHKSPLTGKPVYVVGAGAVYDGRGLAANLMWGAEAVWVGTRFVASVEAGAVQIHKDTIVKAGYEDAVTTLIFSGRPLRVYRTPYVDDWNNNRQAEIKELTRKGLIPHDVEMDKHPEKSVAGRAWLMGRVSALIHEVLPAKVIVDNMDLIVKAGYEDAVTTLIFSGRPLQVYKTPYVDDWNTNRQSEIKELTGKGQLPHEVELKKHPEKSVQGRQWLMGRVSALIHEVLPAKVIVDNMVRDAAAQLQRGNKYLNSKAKL</sequence>
<dbReference type="GO" id="GO:0018580">
    <property type="term" value="F:nitronate monooxygenase activity"/>
    <property type="evidence" value="ECO:0007669"/>
    <property type="project" value="InterPro"/>
</dbReference>
<accession>A0A8H7DBM3</accession>
<keyword evidence="2" id="KW-0288">FMN</keyword>
<name>A0A8H7DBM3_9AGAR</name>
<dbReference type="Gene3D" id="3.20.20.70">
    <property type="entry name" value="Aldolase class I"/>
    <property type="match status" value="2"/>
</dbReference>
<dbReference type="Pfam" id="PF03060">
    <property type="entry name" value="NMO"/>
    <property type="match status" value="1"/>
</dbReference>
<evidence type="ECO:0000256" key="2">
    <source>
        <dbReference type="ARBA" id="ARBA00022643"/>
    </source>
</evidence>
<dbReference type="PANTHER" id="PTHR32332">
    <property type="entry name" value="2-NITROPROPANE DIOXYGENASE"/>
    <property type="match status" value="1"/>
</dbReference>
<evidence type="ECO:0000256" key="3">
    <source>
        <dbReference type="ARBA" id="ARBA00023002"/>
    </source>
</evidence>
<keyword evidence="4" id="KW-0503">Monooxygenase</keyword>
<dbReference type="PANTHER" id="PTHR32332:SF31">
    <property type="entry name" value="2-NITROPROPANE DIOXYGENASE FAMILY, PUTATIVE (AFU_ORTHOLOGUE AFUA_2G09850)-RELATED"/>
    <property type="match status" value="1"/>
</dbReference>
<evidence type="ECO:0000313" key="5">
    <source>
        <dbReference type="Proteomes" id="UP000620124"/>
    </source>
</evidence>
<dbReference type="InterPro" id="IPR004136">
    <property type="entry name" value="NMO"/>
</dbReference>
<reference evidence="4" key="1">
    <citation type="submission" date="2020-05" db="EMBL/GenBank/DDBJ databases">
        <title>Mycena genomes resolve the evolution of fungal bioluminescence.</title>
        <authorList>
            <person name="Tsai I.J."/>
        </authorList>
    </citation>
    <scope>NUCLEOTIDE SEQUENCE</scope>
    <source>
        <strain evidence="4">CCC161011</strain>
    </source>
</reference>
<comment type="caution">
    <text evidence="4">The sequence shown here is derived from an EMBL/GenBank/DDBJ whole genome shotgun (WGS) entry which is preliminary data.</text>
</comment>
<gene>
    <name evidence="4" type="ORF">MVEN_00446300</name>
</gene>
<keyword evidence="5" id="KW-1185">Reference proteome</keyword>
<organism evidence="4 5">
    <name type="scientific">Mycena venus</name>
    <dbReference type="NCBI Taxonomy" id="2733690"/>
    <lineage>
        <taxon>Eukaryota</taxon>
        <taxon>Fungi</taxon>
        <taxon>Dikarya</taxon>
        <taxon>Basidiomycota</taxon>
        <taxon>Agaricomycotina</taxon>
        <taxon>Agaricomycetes</taxon>
        <taxon>Agaricomycetidae</taxon>
        <taxon>Agaricales</taxon>
        <taxon>Marasmiineae</taxon>
        <taxon>Mycenaceae</taxon>
        <taxon>Mycena</taxon>
    </lineage>
</organism>
<evidence type="ECO:0000313" key="4">
    <source>
        <dbReference type="EMBL" id="KAF7365726.1"/>
    </source>
</evidence>
<dbReference type="CDD" id="cd04730">
    <property type="entry name" value="NPD_like"/>
    <property type="match status" value="1"/>
</dbReference>
<evidence type="ECO:0000256" key="1">
    <source>
        <dbReference type="ARBA" id="ARBA00022630"/>
    </source>
</evidence>
<dbReference type="EMBL" id="JACAZI010000003">
    <property type="protein sequence ID" value="KAF7365726.1"/>
    <property type="molecule type" value="Genomic_DNA"/>
</dbReference>
<dbReference type="AlphaFoldDB" id="A0A8H7DBM3"/>
<dbReference type="OrthoDB" id="10265891at2759"/>
<protein>
    <submittedName>
        <fullName evidence="4">Putative nitronate monooxygenase</fullName>
    </submittedName>
</protein>
<dbReference type="InterPro" id="IPR013785">
    <property type="entry name" value="Aldolase_TIM"/>
</dbReference>
<dbReference type="SUPFAM" id="SSF51412">
    <property type="entry name" value="Inosine monophosphate dehydrogenase (IMPDH)"/>
    <property type="match status" value="1"/>
</dbReference>
<proteinExistence type="predicted"/>
<keyword evidence="1" id="KW-0285">Flavoprotein</keyword>
<keyword evidence="3" id="KW-0560">Oxidoreductase</keyword>
<dbReference type="Proteomes" id="UP000620124">
    <property type="component" value="Unassembled WGS sequence"/>
</dbReference>